<proteinExistence type="predicted"/>
<feature type="region of interest" description="Disordered" evidence="1">
    <location>
        <begin position="37"/>
        <end position="65"/>
    </location>
</feature>
<sequence length="115" mass="11840">MSTLATACMSLYTLVRSQSLPARVAALCATALNHKPCTPPGPALAPTDCHPPRTVSPDSRALPSHQTGLLAPVVPVGYSAQDGSSAKALRPHHANIPGCANPTSTRKPGSQLLQL</sequence>
<reference evidence="2 3" key="1">
    <citation type="submission" date="2021-08" db="EMBL/GenBank/DDBJ databases">
        <title>Draft Genome Sequence of Phanerochaete sordida strain YK-624.</title>
        <authorList>
            <person name="Mori T."/>
            <person name="Dohra H."/>
            <person name="Suzuki T."/>
            <person name="Kawagishi H."/>
            <person name="Hirai H."/>
        </authorList>
    </citation>
    <scope>NUCLEOTIDE SEQUENCE [LARGE SCALE GENOMIC DNA]</scope>
    <source>
        <strain evidence="2 3">YK-624</strain>
    </source>
</reference>
<comment type="caution">
    <text evidence="2">The sequence shown here is derived from an EMBL/GenBank/DDBJ whole genome shotgun (WGS) entry which is preliminary data.</text>
</comment>
<dbReference type="EMBL" id="BPQB01000007">
    <property type="protein sequence ID" value="GJE87710.1"/>
    <property type="molecule type" value="Genomic_DNA"/>
</dbReference>
<evidence type="ECO:0000313" key="3">
    <source>
        <dbReference type="Proteomes" id="UP000703269"/>
    </source>
</evidence>
<accession>A0A9P3G4I8</accession>
<feature type="region of interest" description="Disordered" evidence="1">
    <location>
        <begin position="81"/>
        <end position="115"/>
    </location>
</feature>
<dbReference type="AlphaFoldDB" id="A0A9P3G4I8"/>
<organism evidence="2 3">
    <name type="scientific">Phanerochaete sordida</name>
    <dbReference type="NCBI Taxonomy" id="48140"/>
    <lineage>
        <taxon>Eukaryota</taxon>
        <taxon>Fungi</taxon>
        <taxon>Dikarya</taxon>
        <taxon>Basidiomycota</taxon>
        <taxon>Agaricomycotina</taxon>
        <taxon>Agaricomycetes</taxon>
        <taxon>Polyporales</taxon>
        <taxon>Phanerochaetaceae</taxon>
        <taxon>Phanerochaete</taxon>
    </lineage>
</organism>
<feature type="compositionally biased region" description="Polar residues" evidence="1">
    <location>
        <begin position="101"/>
        <end position="115"/>
    </location>
</feature>
<protein>
    <submittedName>
        <fullName evidence="2">Uncharacterized protein</fullName>
    </submittedName>
</protein>
<keyword evidence="3" id="KW-1185">Reference proteome</keyword>
<dbReference type="Proteomes" id="UP000703269">
    <property type="component" value="Unassembled WGS sequence"/>
</dbReference>
<evidence type="ECO:0000313" key="2">
    <source>
        <dbReference type="EMBL" id="GJE87710.1"/>
    </source>
</evidence>
<gene>
    <name evidence="2" type="ORF">PsYK624_037930</name>
</gene>
<name>A0A9P3G4I8_9APHY</name>
<evidence type="ECO:0000256" key="1">
    <source>
        <dbReference type="SAM" id="MobiDB-lite"/>
    </source>
</evidence>